<protein>
    <submittedName>
        <fullName evidence="2">Uncharacterized protein</fullName>
    </submittedName>
</protein>
<dbReference type="Proteomes" id="UP000000305">
    <property type="component" value="Unassembled WGS sequence"/>
</dbReference>
<sequence>MSLIEDETIPETTPVPDTTTETNKEEYPEILEIKAVETPTINETKVAAASQI</sequence>
<evidence type="ECO:0000313" key="2">
    <source>
        <dbReference type="EMBL" id="EFX60633.1"/>
    </source>
</evidence>
<keyword evidence="3" id="KW-1185">Reference proteome</keyword>
<name>E9I5U8_DAPPU</name>
<gene>
    <name evidence="2" type="ORF">DAPPUDRAFT_276413</name>
</gene>
<reference evidence="2 3" key="1">
    <citation type="journal article" date="2011" name="Science">
        <title>The ecoresponsive genome of Daphnia pulex.</title>
        <authorList>
            <person name="Colbourne J.K."/>
            <person name="Pfrender M.E."/>
            <person name="Gilbert D."/>
            <person name="Thomas W.K."/>
            <person name="Tucker A."/>
            <person name="Oakley T.H."/>
            <person name="Tokishita S."/>
            <person name="Aerts A."/>
            <person name="Arnold G.J."/>
            <person name="Basu M.K."/>
            <person name="Bauer D.J."/>
            <person name="Caceres C.E."/>
            <person name="Carmel L."/>
            <person name="Casola C."/>
            <person name="Choi J.H."/>
            <person name="Detter J.C."/>
            <person name="Dong Q."/>
            <person name="Dusheyko S."/>
            <person name="Eads B.D."/>
            <person name="Frohlich T."/>
            <person name="Geiler-Samerotte K.A."/>
            <person name="Gerlach D."/>
            <person name="Hatcher P."/>
            <person name="Jogdeo S."/>
            <person name="Krijgsveld J."/>
            <person name="Kriventseva E.V."/>
            <person name="Kultz D."/>
            <person name="Laforsch C."/>
            <person name="Lindquist E."/>
            <person name="Lopez J."/>
            <person name="Manak J.R."/>
            <person name="Muller J."/>
            <person name="Pangilinan J."/>
            <person name="Patwardhan R.P."/>
            <person name="Pitluck S."/>
            <person name="Pritham E.J."/>
            <person name="Rechtsteiner A."/>
            <person name="Rho M."/>
            <person name="Rogozin I.B."/>
            <person name="Sakarya O."/>
            <person name="Salamov A."/>
            <person name="Schaack S."/>
            <person name="Shapiro H."/>
            <person name="Shiga Y."/>
            <person name="Skalitzky C."/>
            <person name="Smith Z."/>
            <person name="Souvorov A."/>
            <person name="Sung W."/>
            <person name="Tang Z."/>
            <person name="Tsuchiya D."/>
            <person name="Tu H."/>
            <person name="Vos H."/>
            <person name="Wang M."/>
            <person name="Wolf Y.I."/>
            <person name="Yamagata H."/>
            <person name="Yamada T."/>
            <person name="Ye Y."/>
            <person name="Shaw J.R."/>
            <person name="Andrews J."/>
            <person name="Crease T.J."/>
            <person name="Tang H."/>
            <person name="Lucas S.M."/>
            <person name="Robertson H.M."/>
            <person name="Bork P."/>
            <person name="Koonin E.V."/>
            <person name="Zdobnov E.M."/>
            <person name="Grigoriev I.V."/>
            <person name="Lynch M."/>
            <person name="Boore J.L."/>
        </authorList>
    </citation>
    <scope>NUCLEOTIDE SEQUENCE [LARGE SCALE GENOMIC DNA]</scope>
</reference>
<dbReference type="HOGENOM" id="CLU_3089368_0_0_1"/>
<evidence type="ECO:0000256" key="1">
    <source>
        <dbReference type="SAM" id="MobiDB-lite"/>
    </source>
</evidence>
<dbReference type="EMBL" id="GL735893">
    <property type="protein sequence ID" value="EFX60633.1"/>
    <property type="molecule type" value="Genomic_DNA"/>
</dbReference>
<dbReference type="InParanoid" id="E9I5U8"/>
<accession>E9I5U8</accession>
<organism evidence="2 3">
    <name type="scientific">Daphnia pulex</name>
    <name type="common">Water flea</name>
    <dbReference type="NCBI Taxonomy" id="6669"/>
    <lineage>
        <taxon>Eukaryota</taxon>
        <taxon>Metazoa</taxon>
        <taxon>Ecdysozoa</taxon>
        <taxon>Arthropoda</taxon>
        <taxon>Crustacea</taxon>
        <taxon>Branchiopoda</taxon>
        <taxon>Diplostraca</taxon>
        <taxon>Cladocera</taxon>
        <taxon>Anomopoda</taxon>
        <taxon>Daphniidae</taxon>
        <taxon>Daphnia</taxon>
    </lineage>
</organism>
<feature type="region of interest" description="Disordered" evidence="1">
    <location>
        <begin position="1"/>
        <end position="25"/>
    </location>
</feature>
<dbReference type="AlphaFoldDB" id="E9I5U8"/>
<dbReference type="KEGG" id="dpx:DAPPUDRAFT_276413"/>
<feature type="compositionally biased region" description="Low complexity" evidence="1">
    <location>
        <begin position="10"/>
        <end position="21"/>
    </location>
</feature>
<proteinExistence type="predicted"/>
<evidence type="ECO:0000313" key="3">
    <source>
        <dbReference type="Proteomes" id="UP000000305"/>
    </source>
</evidence>